<name>A0A7W8H9Y7_9FIRM</name>
<gene>
    <name evidence="4" type="ORF">HNP82_001744</name>
</gene>
<evidence type="ECO:0000259" key="3">
    <source>
        <dbReference type="Pfam" id="PF12010"/>
    </source>
</evidence>
<protein>
    <submittedName>
        <fullName evidence="4">Putative aldouronate transport system substrate-binding protein</fullName>
    </submittedName>
</protein>
<keyword evidence="5" id="KW-1185">Reference proteome</keyword>
<dbReference type="InterPro" id="IPR006059">
    <property type="entry name" value="SBP"/>
</dbReference>
<feature type="region of interest" description="Disordered" evidence="1">
    <location>
        <begin position="41"/>
        <end position="66"/>
    </location>
</feature>
<dbReference type="RefSeq" id="WP_183773381.1">
    <property type="nucleotide sequence ID" value="NZ_JACHFW010000006.1"/>
</dbReference>
<reference evidence="4 5" key="1">
    <citation type="submission" date="2020-08" db="EMBL/GenBank/DDBJ databases">
        <title>Genomic Encyclopedia of Type Strains, Phase IV (KMG-IV): sequencing the most valuable type-strain genomes for metagenomic binning, comparative biology and taxonomic classification.</title>
        <authorList>
            <person name="Goeker M."/>
        </authorList>
    </citation>
    <scope>NUCLEOTIDE SEQUENCE [LARGE SCALE GENOMIC DNA]</scope>
    <source>
        <strain evidence="4 5">DSM 106146</strain>
    </source>
</reference>
<dbReference type="InterPro" id="IPR022627">
    <property type="entry name" value="DUF3502"/>
</dbReference>
<dbReference type="PROSITE" id="PS51257">
    <property type="entry name" value="PROKAR_LIPOPROTEIN"/>
    <property type="match status" value="1"/>
</dbReference>
<keyword evidence="2" id="KW-0732">Signal</keyword>
<sequence>MNKKGRKWIAMALAGTMALTVAAGCGRSESAATNNGVDTQAQASEGTQGGEDTAATEGGDSAASEVGVPWDDIVDINILYVSMGPVPAGVDAVEAEINKITESEINTHVNVEVIEIGSYDQQVNLKLSSSEQLDLILTMPGGPASFTTMRSQGQLQDISDLLEEYGQGVLDTVGDLMAATTVDGGIYAVPVYRDVSSSEYIVMRTDVLEDLGLLEKAQNMTSMTEYEEILEAVASSEKWSNLAPIGAGAGILIFTTGGGCIGGDKFADMTAFDMLGDTMNLVGVNPDGSDPTVELTYSSDEYRAMYEQVKDWYDRGFVYKDAQTESATGSELIKSNVAFSFIMDGEYGVEDAQTQLCGMPVTCVPILSYPISTGSCTKFTWGVPSAAKEPEAAIAFLNMMYTDARINNLMAWGIEGVDYEVTDGIAHYIEGNENPAYHLADYTVGNQFLVLPWEGAEADRREITKELMDSTPVSAYLGFSADLSAVTTELSGINNVLAEFRPQVETGMASEEVYQDFQERLAAVGADKIVAEYQNQLNDWLAQQ</sequence>
<feature type="chain" id="PRO_5039104638" evidence="2">
    <location>
        <begin position="24"/>
        <end position="544"/>
    </location>
</feature>
<dbReference type="AlphaFoldDB" id="A0A7W8H9Y7"/>
<organism evidence="4 5">
    <name type="scientific">Catenibacillus scindens</name>
    <dbReference type="NCBI Taxonomy" id="673271"/>
    <lineage>
        <taxon>Bacteria</taxon>
        <taxon>Bacillati</taxon>
        <taxon>Bacillota</taxon>
        <taxon>Clostridia</taxon>
        <taxon>Lachnospirales</taxon>
        <taxon>Lachnospiraceae</taxon>
        <taxon>Catenibacillus</taxon>
    </lineage>
</organism>
<accession>A0A7W8H9Y7</accession>
<dbReference type="InterPro" id="IPR050490">
    <property type="entry name" value="Bact_solute-bd_prot1"/>
</dbReference>
<evidence type="ECO:0000313" key="5">
    <source>
        <dbReference type="Proteomes" id="UP000543642"/>
    </source>
</evidence>
<dbReference type="PANTHER" id="PTHR43649:SF17">
    <property type="entry name" value="ABC TRANSPORTER SOLUTE BINDING PROTEIN-SUGAR TRANSPORT"/>
    <property type="match status" value="1"/>
</dbReference>
<dbReference type="SUPFAM" id="SSF53850">
    <property type="entry name" value="Periplasmic binding protein-like II"/>
    <property type="match status" value="1"/>
</dbReference>
<comment type="caution">
    <text evidence="4">The sequence shown here is derived from an EMBL/GenBank/DDBJ whole genome shotgun (WGS) entry which is preliminary data.</text>
</comment>
<dbReference type="PANTHER" id="PTHR43649">
    <property type="entry name" value="ARABINOSE-BINDING PROTEIN-RELATED"/>
    <property type="match status" value="1"/>
</dbReference>
<proteinExistence type="predicted"/>
<feature type="domain" description="DUF3502" evidence="3">
    <location>
        <begin position="476"/>
        <end position="542"/>
    </location>
</feature>
<dbReference type="Proteomes" id="UP000543642">
    <property type="component" value="Unassembled WGS sequence"/>
</dbReference>
<dbReference type="Pfam" id="PF12010">
    <property type="entry name" value="DUF3502"/>
    <property type="match status" value="1"/>
</dbReference>
<dbReference type="EMBL" id="JACHFW010000006">
    <property type="protein sequence ID" value="MBB5264616.1"/>
    <property type="molecule type" value="Genomic_DNA"/>
</dbReference>
<feature type="signal peptide" evidence="2">
    <location>
        <begin position="1"/>
        <end position="23"/>
    </location>
</feature>
<evidence type="ECO:0000256" key="2">
    <source>
        <dbReference type="SAM" id="SignalP"/>
    </source>
</evidence>
<evidence type="ECO:0000256" key="1">
    <source>
        <dbReference type="SAM" id="MobiDB-lite"/>
    </source>
</evidence>
<dbReference type="Gene3D" id="3.40.190.10">
    <property type="entry name" value="Periplasmic binding protein-like II"/>
    <property type="match status" value="2"/>
</dbReference>
<dbReference type="Pfam" id="PF01547">
    <property type="entry name" value="SBP_bac_1"/>
    <property type="match status" value="1"/>
</dbReference>
<evidence type="ECO:0000313" key="4">
    <source>
        <dbReference type="EMBL" id="MBB5264616.1"/>
    </source>
</evidence>